<reference evidence="1" key="1">
    <citation type="journal article" date="2021" name="Proc. Natl. Acad. Sci. U.S.A.">
        <title>A Catalog of Tens of Thousands of Viruses from Human Metagenomes Reveals Hidden Associations with Chronic Diseases.</title>
        <authorList>
            <person name="Tisza M.J."/>
            <person name="Buck C.B."/>
        </authorList>
    </citation>
    <scope>NUCLEOTIDE SEQUENCE</scope>
    <source>
        <strain evidence="1">CtSP74</strain>
    </source>
</reference>
<accession>A0A8S5NQS1</accession>
<name>A0A8S5NQS1_9CAUD</name>
<organism evidence="1">
    <name type="scientific">Siphoviridae sp. ctSP74</name>
    <dbReference type="NCBI Taxonomy" id="2826343"/>
    <lineage>
        <taxon>Viruses</taxon>
        <taxon>Duplodnaviria</taxon>
        <taxon>Heunggongvirae</taxon>
        <taxon>Uroviricota</taxon>
        <taxon>Caudoviricetes</taxon>
    </lineage>
</organism>
<protein>
    <submittedName>
        <fullName evidence="1">Uncharacterized protein</fullName>
    </submittedName>
</protein>
<proteinExistence type="predicted"/>
<evidence type="ECO:0000313" key="1">
    <source>
        <dbReference type="EMBL" id="DAD96634.1"/>
    </source>
</evidence>
<sequence>MSKIKFSRYFFHKNLIGGNWRRNSIEWRG</sequence>
<dbReference type="EMBL" id="BK015221">
    <property type="protein sequence ID" value="DAD96634.1"/>
    <property type="molecule type" value="Genomic_DNA"/>
</dbReference>